<dbReference type="WBParaSite" id="PTRK_0000325100.1">
    <property type="protein sequence ID" value="PTRK_0000325100.1"/>
    <property type="gene ID" value="PTRK_0000325100"/>
</dbReference>
<evidence type="ECO:0000313" key="1">
    <source>
        <dbReference type="Proteomes" id="UP000038045"/>
    </source>
</evidence>
<keyword evidence="1" id="KW-1185">Reference proteome</keyword>
<organism evidence="1 2">
    <name type="scientific">Parastrongyloides trichosuri</name>
    <name type="common">Possum-specific nematode worm</name>
    <dbReference type="NCBI Taxonomy" id="131310"/>
    <lineage>
        <taxon>Eukaryota</taxon>
        <taxon>Metazoa</taxon>
        <taxon>Ecdysozoa</taxon>
        <taxon>Nematoda</taxon>
        <taxon>Chromadorea</taxon>
        <taxon>Rhabditida</taxon>
        <taxon>Tylenchina</taxon>
        <taxon>Panagrolaimomorpha</taxon>
        <taxon>Strongyloidoidea</taxon>
        <taxon>Strongyloididae</taxon>
        <taxon>Parastrongyloides</taxon>
    </lineage>
</organism>
<dbReference type="AlphaFoldDB" id="A0A0N4Z7U0"/>
<accession>A0A0N4Z7U0</accession>
<reference evidence="2" key="1">
    <citation type="submission" date="2017-02" db="UniProtKB">
        <authorList>
            <consortium name="WormBaseParasite"/>
        </authorList>
    </citation>
    <scope>IDENTIFICATION</scope>
</reference>
<protein>
    <submittedName>
        <fullName evidence="2">Uncharacterized protein</fullName>
    </submittedName>
</protein>
<evidence type="ECO:0000313" key="2">
    <source>
        <dbReference type="WBParaSite" id="PTRK_0000325100.1"/>
    </source>
</evidence>
<dbReference type="Proteomes" id="UP000038045">
    <property type="component" value="Unplaced"/>
</dbReference>
<proteinExistence type="predicted"/>
<sequence>MPCSSIPTALSIRKGKVHSGNVSHITTKNQNSDSLKTTNLSSSNPLISTINSNKEAMLSKNISKNSMKQNNVRAFSSISSNMPNSRYEEENAIKNTIALAVITRLHQWCCQLFWLTIICVMGACGDHHNNKNKTIQDIRKSITKSNTQKNAVFSISGKTITSNIGSIRSSKKSKNVAQIEIQLLRHLTCPQSAILRPITRSTKKRLASRPPSSQLFDIIEEELE</sequence>
<name>A0A0N4Z7U0_PARTI</name>